<keyword evidence="3 6" id="KW-0694">RNA-binding</keyword>
<evidence type="ECO:0000256" key="2">
    <source>
        <dbReference type="ARBA" id="ARBA00022730"/>
    </source>
</evidence>
<dbReference type="AlphaFoldDB" id="A0A5C6EEJ0"/>
<dbReference type="InterPro" id="IPR000266">
    <property type="entry name" value="Ribosomal_uS17"/>
</dbReference>
<dbReference type="GO" id="GO:0006412">
    <property type="term" value="P:translation"/>
    <property type="evidence" value="ECO:0007669"/>
    <property type="project" value="UniProtKB-UniRule"/>
</dbReference>
<comment type="caution">
    <text evidence="7">The sequence shown here is derived from an EMBL/GenBank/DDBJ whole genome shotgun (WGS) entry which is preliminary data.</text>
</comment>
<keyword evidence="2 6" id="KW-0699">rRNA-binding</keyword>
<dbReference type="Pfam" id="PF00366">
    <property type="entry name" value="Ribosomal_S17"/>
    <property type="match status" value="1"/>
</dbReference>
<evidence type="ECO:0000313" key="8">
    <source>
        <dbReference type="Proteomes" id="UP000315471"/>
    </source>
</evidence>
<dbReference type="HAMAP" id="MF_01345_B">
    <property type="entry name" value="Ribosomal_uS17_B"/>
    <property type="match status" value="1"/>
</dbReference>
<organism evidence="7 8">
    <name type="scientific">Novipirellula aureliae</name>
    <dbReference type="NCBI Taxonomy" id="2527966"/>
    <lineage>
        <taxon>Bacteria</taxon>
        <taxon>Pseudomonadati</taxon>
        <taxon>Planctomycetota</taxon>
        <taxon>Planctomycetia</taxon>
        <taxon>Pirellulales</taxon>
        <taxon>Pirellulaceae</taxon>
        <taxon>Novipirellula</taxon>
    </lineage>
</organism>
<evidence type="ECO:0000313" key="7">
    <source>
        <dbReference type="EMBL" id="TWU45966.1"/>
    </source>
</evidence>
<accession>A0A5C6EEJ0</accession>
<name>A0A5C6EEJ0_9BACT</name>
<comment type="similarity">
    <text evidence="1 6">Belongs to the universal ribosomal protein uS17 family.</text>
</comment>
<proteinExistence type="inferred from homology"/>
<dbReference type="PANTHER" id="PTHR10744">
    <property type="entry name" value="40S RIBOSOMAL PROTEIN S11 FAMILY MEMBER"/>
    <property type="match status" value="1"/>
</dbReference>
<dbReference type="GO" id="GO:0022627">
    <property type="term" value="C:cytosolic small ribosomal subunit"/>
    <property type="evidence" value="ECO:0007669"/>
    <property type="project" value="UniProtKB-UniRule"/>
</dbReference>
<sequence>MPKRVVTGVVTSDKMSKTRRVEINRVVKHPKYKKYVKRSTVCHMHDENNESGVGDRVELIESPPVSKLKRWRLVRVLVKSTEVDVAALRAARKDAAEAEALEAAHAGETEQA</sequence>
<dbReference type="NCBIfam" id="TIGR03635">
    <property type="entry name" value="uS17_bact"/>
    <property type="match status" value="1"/>
</dbReference>
<protein>
    <recommendedName>
        <fullName evidence="6">Small ribosomal subunit protein uS17</fullName>
    </recommendedName>
</protein>
<dbReference type="InterPro" id="IPR012340">
    <property type="entry name" value="NA-bd_OB-fold"/>
</dbReference>
<dbReference type="OrthoDB" id="9811714at2"/>
<evidence type="ECO:0000256" key="1">
    <source>
        <dbReference type="ARBA" id="ARBA00010254"/>
    </source>
</evidence>
<evidence type="ECO:0000256" key="3">
    <source>
        <dbReference type="ARBA" id="ARBA00022884"/>
    </source>
</evidence>
<reference evidence="7 8" key="1">
    <citation type="submission" date="2019-02" db="EMBL/GenBank/DDBJ databases">
        <title>Deep-cultivation of Planctomycetes and their phenomic and genomic characterization uncovers novel biology.</title>
        <authorList>
            <person name="Wiegand S."/>
            <person name="Jogler M."/>
            <person name="Boedeker C."/>
            <person name="Pinto D."/>
            <person name="Vollmers J."/>
            <person name="Rivas-Marin E."/>
            <person name="Kohn T."/>
            <person name="Peeters S.H."/>
            <person name="Heuer A."/>
            <person name="Rast P."/>
            <person name="Oberbeckmann S."/>
            <person name="Bunk B."/>
            <person name="Jeske O."/>
            <person name="Meyerdierks A."/>
            <person name="Storesund J.E."/>
            <person name="Kallscheuer N."/>
            <person name="Luecker S."/>
            <person name="Lage O.M."/>
            <person name="Pohl T."/>
            <person name="Merkel B.J."/>
            <person name="Hornburger P."/>
            <person name="Mueller R.-W."/>
            <person name="Bruemmer F."/>
            <person name="Labrenz M."/>
            <person name="Spormann A.M."/>
            <person name="Op Den Camp H."/>
            <person name="Overmann J."/>
            <person name="Amann R."/>
            <person name="Jetten M.S.M."/>
            <person name="Mascher T."/>
            <person name="Medema M.H."/>
            <person name="Devos D.P."/>
            <person name="Kaster A.-K."/>
            <person name="Ovreas L."/>
            <person name="Rohde M."/>
            <person name="Galperin M.Y."/>
            <person name="Jogler C."/>
        </authorList>
    </citation>
    <scope>NUCLEOTIDE SEQUENCE [LARGE SCALE GENOMIC DNA]</scope>
    <source>
        <strain evidence="7 8">Q31b</strain>
    </source>
</reference>
<keyword evidence="8" id="KW-1185">Reference proteome</keyword>
<comment type="subunit">
    <text evidence="6">Part of the 30S ribosomal subunit.</text>
</comment>
<gene>
    <name evidence="6 7" type="primary">rpsQ</name>
    <name evidence="7" type="ORF">Q31b_11430</name>
</gene>
<dbReference type="EMBL" id="SJPY01000001">
    <property type="protein sequence ID" value="TWU45966.1"/>
    <property type="molecule type" value="Genomic_DNA"/>
</dbReference>
<keyword evidence="5 6" id="KW-0687">Ribonucleoprotein</keyword>
<dbReference type="InterPro" id="IPR019984">
    <property type="entry name" value="Ribosomal_uS17_bact/chlr"/>
</dbReference>
<dbReference type="Gene3D" id="2.40.50.140">
    <property type="entry name" value="Nucleic acid-binding proteins"/>
    <property type="match status" value="1"/>
</dbReference>
<evidence type="ECO:0000256" key="6">
    <source>
        <dbReference type="HAMAP-Rule" id="MF_01345"/>
    </source>
</evidence>
<dbReference type="PRINTS" id="PR00973">
    <property type="entry name" value="RIBOSOMALS17"/>
</dbReference>
<evidence type="ECO:0000256" key="4">
    <source>
        <dbReference type="ARBA" id="ARBA00022980"/>
    </source>
</evidence>
<dbReference type="PANTHER" id="PTHR10744:SF1">
    <property type="entry name" value="SMALL RIBOSOMAL SUBUNIT PROTEIN US17M"/>
    <property type="match status" value="1"/>
</dbReference>
<keyword evidence="4 6" id="KW-0689">Ribosomal protein</keyword>
<comment type="function">
    <text evidence="6">One of the primary rRNA binding proteins, it binds specifically to the 5'-end of 16S ribosomal RNA.</text>
</comment>
<dbReference type="CDD" id="cd00364">
    <property type="entry name" value="Ribosomal_uS17"/>
    <property type="match status" value="1"/>
</dbReference>
<dbReference type="NCBIfam" id="NF004123">
    <property type="entry name" value="PRK05610.1"/>
    <property type="match status" value="1"/>
</dbReference>
<dbReference type="Proteomes" id="UP000315471">
    <property type="component" value="Unassembled WGS sequence"/>
</dbReference>
<evidence type="ECO:0000256" key="5">
    <source>
        <dbReference type="ARBA" id="ARBA00023274"/>
    </source>
</evidence>
<dbReference type="SUPFAM" id="SSF50249">
    <property type="entry name" value="Nucleic acid-binding proteins"/>
    <property type="match status" value="1"/>
</dbReference>
<dbReference type="GO" id="GO:0019843">
    <property type="term" value="F:rRNA binding"/>
    <property type="evidence" value="ECO:0007669"/>
    <property type="project" value="UniProtKB-UniRule"/>
</dbReference>
<dbReference type="GO" id="GO:0003735">
    <property type="term" value="F:structural constituent of ribosome"/>
    <property type="evidence" value="ECO:0007669"/>
    <property type="project" value="UniProtKB-UniRule"/>
</dbReference>